<organism evidence="2 3">
    <name type="scientific">Streptomyces microflavus DSM 40593</name>
    <dbReference type="NCBI Taxonomy" id="1303692"/>
    <lineage>
        <taxon>Bacteria</taxon>
        <taxon>Bacillati</taxon>
        <taxon>Actinomycetota</taxon>
        <taxon>Actinomycetes</taxon>
        <taxon>Kitasatosporales</taxon>
        <taxon>Streptomycetaceae</taxon>
        <taxon>Streptomyces</taxon>
    </lineage>
</organism>
<feature type="domain" description="Helix-turn-helix" evidence="1">
    <location>
        <begin position="21"/>
        <end position="69"/>
    </location>
</feature>
<dbReference type="KEGG" id="sfi:SFUL_3681"/>
<dbReference type="eggNOG" id="ENOG5031VT6">
    <property type="taxonomic scope" value="Bacteria"/>
</dbReference>
<dbReference type="Proteomes" id="UP000013304">
    <property type="component" value="Chromosome"/>
</dbReference>
<dbReference type="AlphaFoldDB" id="N0CUQ4"/>
<gene>
    <name evidence="2" type="ORF">SFUL_3681</name>
</gene>
<dbReference type="RefSeq" id="WP_015609951.1">
    <property type="nucleotide sequence ID" value="NC_021177.1"/>
</dbReference>
<sequence>MSTATVGPTLAEVREWPATVSVPEAARALGVSKSHLHDLVKRGEAPVRTLSFGTSRRVVTASLVHLLETN</sequence>
<evidence type="ECO:0000259" key="1">
    <source>
        <dbReference type="Pfam" id="PF12728"/>
    </source>
</evidence>
<evidence type="ECO:0000313" key="2">
    <source>
        <dbReference type="EMBL" id="AGK78599.1"/>
    </source>
</evidence>
<name>N0CUQ4_STRMI</name>
<dbReference type="OrthoDB" id="4296536at2"/>
<dbReference type="Pfam" id="PF12728">
    <property type="entry name" value="HTH_17"/>
    <property type="match status" value="1"/>
</dbReference>
<protein>
    <submittedName>
        <fullName evidence="2">Prophage CP4-57 regulatory protein (AlpA)</fullName>
    </submittedName>
</protein>
<proteinExistence type="predicted"/>
<evidence type="ECO:0000313" key="3">
    <source>
        <dbReference type="Proteomes" id="UP000013304"/>
    </source>
</evidence>
<reference evidence="2 3" key="1">
    <citation type="submission" date="2013-04" db="EMBL/GenBank/DDBJ databases">
        <title>Complete genome sequence of Streptomyces fulvissimus.</title>
        <authorList>
            <person name="Myronovskyi M."/>
            <person name="Tokovenko B."/>
            <person name="Manderscheid N."/>
            <person name="Petzke L."/>
            <person name="Luzhetskyy A."/>
        </authorList>
    </citation>
    <scope>NUCLEOTIDE SEQUENCE [LARGE SCALE GENOMIC DNA]</scope>
    <source>
        <strain evidence="2 3">DSM 40593</strain>
    </source>
</reference>
<dbReference type="InterPro" id="IPR041657">
    <property type="entry name" value="HTH_17"/>
</dbReference>
<dbReference type="EMBL" id="CP005080">
    <property type="protein sequence ID" value="AGK78599.1"/>
    <property type="molecule type" value="Genomic_DNA"/>
</dbReference>
<accession>N0CUQ4</accession>
<dbReference type="HOGENOM" id="CLU_178607_2_0_11"/>